<reference evidence="3" key="1">
    <citation type="submission" date="2016-06" db="EMBL/GenBank/DDBJ databases">
        <authorList>
            <person name="Varghese N."/>
            <person name="Submissions Spin"/>
        </authorList>
    </citation>
    <scope>NUCLEOTIDE SEQUENCE [LARGE SCALE GENOMIC DNA]</scope>
    <source>
        <strain evidence="3">DSM 44983</strain>
    </source>
</reference>
<dbReference type="EMBL" id="LT607752">
    <property type="protein sequence ID" value="SCG57032.1"/>
    <property type="molecule type" value="Genomic_DNA"/>
</dbReference>
<gene>
    <name evidence="2" type="ORF">GA0070623_2484</name>
</gene>
<accession>A0A1C5IF24</accession>
<dbReference type="Proteomes" id="UP000198226">
    <property type="component" value="Chromosome I"/>
</dbReference>
<keyword evidence="3" id="KW-1185">Reference proteome</keyword>
<proteinExistence type="predicted"/>
<feature type="region of interest" description="Disordered" evidence="1">
    <location>
        <begin position="87"/>
        <end position="111"/>
    </location>
</feature>
<feature type="region of interest" description="Disordered" evidence="1">
    <location>
        <begin position="33"/>
        <end position="72"/>
    </location>
</feature>
<organism evidence="2 3">
    <name type="scientific">Micromonospora rifamycinica</name>
    <dbReference type="NCBI Taxonomy" id="291594"/>
    <lineage>
        <taxon>Bacteria</taxon>
        <taxon>Bacillati</taxon>
        <taxon>Actinomycetota</taxon>
        <taxon>Actinomycetes</taxon>
        <taxon>Micromonosporales</taxon>
        <taxon>Micromonosporaceae</taxon>
        <taxon>Micromonospora</taxon>
    </lineage>
</organism>
<protein>
    <submittedName>
        <fullName evidence="2">Uncharacterized protein</fullName>
    </submittedName>
</protein>
<evidence type="ECO:0000313" key="3">
    <source>
        <dbReference type="Proteomes" id="UP000198226"/>
    </source>
</evidence>
<feature type="compositionally biased region" description="Basic and acidic residues" evidence="1">
    <location>
        <begin position="48"/>
        <end position="68"/>
    </location>
</feature>
<sequence>MTDDTSPDLFIVRSACATVTTPEPFCHWSVSVSPEAADRPVTAPDSPDSERTEVSSRRLRGRSADRPRTGPSTVLVRHARTVRPLVRSTRTGGPGVLVVRPGEVVGHDRTR</sequence>
<dbReference type="AlphaFoldDB" id="A0A1C5IF24"/>
<name>A0A1C5IF24_9ACTN</name>
<evidence type="ECO:0000313" key="2">
    <source>
        <dbReference type="EMBL" id="SCG57032.1"/>
    </source>
</evidence>
<evidence type="ECO:0000256" key="1">
    <source>
        <dbReference type="SAM" id="MobiDB-lite"/>
    </source>
</evidence>